<protein>
    <submittedName>
        <fullName evidence="1">Glucosamine--fructose-6-phosphate aminotransferase</fullName>
    </submittedName>
</protein>
<organism evidence="1 2">
    <name type="scientific">Phytohabitans houttuyneae</name>
    <dbReference type="NCBI Taxonomy" id="1076126"/>
    <lineage>
        <taxon>Bacteria</taxon>
        <taxon>Bacillati</taxon>
        <taxon>Actinomycetota</taxon>
        <taxon>Actinomycetes</taxon>
        <taxon>Micromonosporales</taxon>
        <taxon>Micromonosporaceae</taxon>
    </lineage>
</organism>
<dbReference type="Proteomes" id="UP000482800">
    <property type="component" value="Unassembled WGS sequence"/>
</dbReference>
<dbReference type="AlphaFoldDB" id="A0A6V8KET2"/>
<accession>A0A6V8KET2</accession>
<dbReference type="GO" id="GO:0008483">
    <property type="term" value="F:transaminase activity"/>
    <property type="evidence" value="ECO:0007669"/>
    <property type="project" value="UniProtKB-KW"/>
</dbReference>
<reference evidence="1 2" key="1">
    <citation type="submission" date="2020-03" db="EMBL/GenBank/DDBJ databases">
        <title>Whole genome shotgun sequence of Phytohabitans houttuyneae NBRC 108639.</title>
        <authorList>
            <person name="Komaki H."/>
            <person name="Tamura T."/>
        </authorList>
    </citation>
    <scope>NUCLEOTIDE SEQUENCE [LARGE SCALE GENOMIC DNA]</scope>
    <source>
        <strain evidence="1 2">NBRC 108639</strain>
    </source>
</reference>
<keyword evidence="1" id="KW-0808">Transferase</keyword>
<comment type="caution">
    <text evidence="1">The sequence shown here is derived from an EMBL/GenBank/DDBJ whole genome shotgun (WGS) entry which is preliminary data.</text>
</comment>
<dbReference type="EMBL" id="BLPF01000002">
    <property type="protein sequence ID" value="GFJ80858.1"/>
    <property type="molecule type" value="Genomic_DNA"/>
</dbReference>
<evidence type="ECO:0000313" key="1">
    <source>
        <dbReference type="EMBL" id="GFJ80858.1"/>
    </source>
</evidence>
<gene>
    <name evidence="1" type="ORF">Phou_050380</name>
</gene>
<dbReference type="RefSeq" id="WP_173059234.1">
    <property type="nucleotide sequence ID" value="NZ_BAABGO010000029.1"/>
</dbReference>
<sequence>MRFVDGRARQLEQLGDIASRLPARLDALTGPWRAATGWICTGIGASAAVADATADRLRRNGIAAVSLPPGDVPAFAAGTGWPVLLVSQSGRSAELVATAQAIPGGRGLALTNAVAPPLAAAAGEAVDAGGLADSRASTVGFTALLVAGHVFADWCAGVATDLPAPVGKPLPATDAASLSFVDVVADPDLLPAAEYGALIIREVGRIRAEALETRRYLHGPMESAPGGLTVLAGGERLDRVAAQLAAGPAPAPVLRWAVAGDPLAGQLLVAQGLQEIAARVAAYRGIEPDEFVYDQEDTKLSTIDERKSS</sequence>
<dbReference type="GO" id="GO:1901135">
    <property type="term" value="P:carbohydrate derivative metabolic process"/>
    <property type="evidence" value="ECO:0007669"/>
    <property type="project" value="InterPro"/>
</dbReference>
<dbReference type="Gene3D" id="3.40.50.10490">
    <property type="entry name" value="Glucose-6-phosphate isomerase like protein, domain 1"/>
    <property type="match status" value="1"/>
</dbReference>
<keyword evidence="1" id="KW-0032">Aminotransferase</keyword>
<name>A0A6V8KET2_9ACTN</name>
<reference evidence="1 2" key="2">
    <citation type="submission" date="2020-03" db="EMBL/GenBank/DDBJ databases">
        <authorList>
            <person name="Ichikawa N."/>
            <person name="Kimura A."/>
            <person name="Kitahashi Y."/>
            <person name="Uohara A."/>
        </authorList>
    </citation>
    <scope>NUCLEOTIDE SEQUENCE [LARGE SCALE GENOMIC DNA]</scope>
    <source>
        <strain evidence="1 2">NBRC 108639</strain>
    </source>
</reference>
<dbReference type="SUPFAM" id="SSF53697">
    <property type="entry name" value="SIS domain"/>
    <property type="match status" value="1"/>
</dbReference>
<dbReference type="InterPro" id="IPR046348">
    <property type="entry name" value="SIS_dom_sf"/>
</dbReference>
<evidence type="ECO:0000313" key="2">
    <source>
        <dbReference type="Proteomes" id="UP000482800"/>
    </source>
</evidence>
<dbReference type="GO" id="GO:0097367">
    <property type="term" value="F:carbohydrate derivative binding"/>
    <property type="evidence" value="ECO:0007669"/>
    <property type="project" value="InterPro"/>
</dbReference>
<keyword evidence="2" id="KW-1185">Reference proteome</keyword>
<proteinExistence type="predicted"/>